<protein>
    <recommendedName>
        <fullName evidence="7">Pol-like protein</fullName>
    </recommendedName>
</protein>
<gene>
    <name evidence="5" type="ORF">APZ42_033928</name>
</gene>
<dbReference type="SUPFAM" id="SSF53098">
    <property type="entry name" value="Ribonuclease H-like"/>
    <property type="match status" value="2"/>
</dbReference>
<dbReference type="CDD" id="cd01650">
    <property type="entry name" value="RT_nLTR_like"/>
    <property type="match status" value="1"/>
</dbReference>
<dbReference type="GO" id="GO:0071897">
    <property type="term" value="P:DNA biosynthetic process"/>
    <property type="evidence" value="ECO:0007669"/>
    <property type="project" value="UniProtKB-ARBA"/>
</dbReference>
<dbReference type="InterPro" id="IPR036397">
    <property type="entry name" value="RNaseH_sf"/>
</dbReference>
<dbReference type="SUPFAM" id="SSF56672">
    <property type="entry name" value="DNA/RNA polymerases"/>
    <property type="match status" value="1"/>
</dbReference>
<evidence type="ECO:0000259" key="4">
    <source>
        <dbReference type="PROSITE" id="PS50879"/>
    </source>
</evidence>
<feature type="coiled-coil region" evidence="1">
    <location>
        <begin position="503"/>
        <end position="554"/>
    </location>
</feature>
<dbReference type="Pfam" id="PF00075">
    <property type="entry name" value="RNase_H"/>
    <property type="match status" value="1"/>
</dbReference>
<dbReference type="Pfam" id="PF05380">
    <property type="entry name" value="Peptidase_A17"/>
    <property type="match status" value="1"/>
</dbReference>
<feature type="compositionally biased region" description="Basic residues" evidence="2">
    <location>
        <begin position="1798"/>
        <end position="1807"/>
    </location>
</feature>
<dbReference type="InterPro" id="IPR036691">
    <property type="entry name" value="Endo/exonu/phosph_ase_sf"/>
</dbReference>
<dbReference type="PROSITE" id="PS50878">
    <property type="entry name" value="RT_POL"/>
    <property type="match status" value="1"/>
</dbReference>
<dbReference type="Gene3D" id="3.30.420.10">
    <property type="entry name" value="Ribonuclease H-like superfamily/Ribonuclease H"/>
    <property type="match status" value="2"/>
</dbReference>
<evidence type="ECO:0000313" key="6">
    <source>
        <dbReference type="Proteomes" id="UP000076858"/>
    </source>
</evidence>
<feature type="region of interest" description="Disordered" evidence="2">
    <location>
        <begin position="1785"/>
        <end position="1807"/>
    </location>
</feature>
<dbReference type="GO" id="GO:0004523">
    <property type="term" value="F:RNA-DNA hybrid ribonuclease activity"/>
    <property type="evidence" value="ECO:0007669"/>
    <property type="project" value="InterPro"/>
</dbReference>
<dbReference type="GO" id="GO:0003676">
    <property type="term" value="F:nucleic acid binding"/>
    <property type="evidence" value="ECO:0007669"/>
    <property type="project" value="InterPro"/>
</dbReference>
<dbReference type="PROSITE" id="PS50879">
    <property type="entry name" value="RNASE_H_1"/>
    <property type="match status" value="1"/>
</dbReference>
<dbReference type="InterPro" id="IPR008042">
    <property type="entry name" value="Retrotrans_Pao"/>
</dbReference>
<dbReference type="Pfam" id="PF00078">
    <property type="entry name" value="RVT_1"/>
    <property type="match status" value="1"/>
</dbReference>
<dbReference type="Gene3D" id="3.60.10.10">
    <property type="entry name" value="Endonuclease/exonuclease/phosphatase"/>
    <property type="match status" value="1"/>
</dbReference>
<reference evidence="5 6" key="1">
    <citation type="submission" date="2016-03" db="EMBL/GenBank/DDBJ databases">
        <title>EvidentialGene: Evidence-directed Construction of Genes on Genomes.</title>
        <authorList>
            <person name="Gilbert D.G."/>
            <person name="Choi J.-H."/>
            <person name="Mockaitis K."/>
            <person name="Colbourne J."/>
            <person name="Pfrender M."/>
        </authorList>
    </citation>
    <scope>NUCLEOTIDE SEQUENCE [LARGE SCALE GENOMIC DNA]</scope>
    <source>
        <strain evidence="5 6">Xinb3</strain>
        <tissue evidence="5">Complete organism</tissue>
    </source>
</reference>
<organism evidence="5 6">
    <name type="scientific">Daphnia magna</name>
    <dbReference type="NCBI Taxonomy" id="35525"/>
    <lineage>
        <taxon>Eukaryota</taxon>
        <taxon>Metazoa</taxon>
        <taxon>Ecdysozoa</taxon>
        <taxon>Arthropoda</taxon>
        <taxon>Crustacea</taxon>
        <taxon>Branchiopoda</taxon>
        <taxon>Diplostraca</taxon>
        <taxon>Cladocera</taxon>
        <taxon>Anomopoda</taxon>
        <taxon>Daphniidae</taxon>
        <taxon>Daphnia</taxon>
    </lineage>
</organism>
<dbReference type="EMBL" id="LRGB01003296">
    <property type="protein sequence ID" value="KZS03353.1"/>
    <property type="molecule type" value="Genomic_DNA"/>
</dbReference>
<sequence length="1807" mass="206172">MKSILQDIWTNEKRIGWDDLIPEEWGQRFHYWYDHLENLELLTVPRCFRHQRGRWTQQHLHVFTDASTKGFGAVAYLRFIFEDQSIKVSFVMAKTNVTPVKGLTIPRLELQGAVDGLNIALIICRKLEYDLREVTFHTDSQTVLLDQLMTQRIVWDHHTRILHIKSERLLADLRTRYWIISGRNVIKSVVNTCWPCKRRSSKPIPPLMASLPVHRLTPYLPPFSYTGVDYYVPLIVRVGGRGLRYEKRWVCLFTCLTTRAVHLEVSEGLSLEEFLPCFTRFSSLRGKPKVVYSDNGTNLVAGEQELRQALTELKNQHQELQANYLVFFFIVIYSPSIPHLSCHVPIARERAQQIQGNQCPPLHHHQSTEKLPSTTVALEFEGPPPHEIFLNGLVFHPETQRPNPLRCKRCQKIGHTANYCSNEEVCPNCGKPHEDMTKCSAPPKCVNCNNNHPSSSPNCPKFSQMRAISRTINDGRPQIDEQKSTYSQAVRRNLPNTETNPEAEILKGQILAIQAEMTQLRTEREKIRTLEKKVDGLEDSVNQIQNTLSNLNKGQSSTNNKLDKLIGLIQNLPSLADTGDTMEGDHQEEPSVTMEEDHHEAPNPPNPKRKEQTANPNPQDPPRQAHQPQIQMMLIIQYNARSLTKANLVQFKYHLHLFKPLIVLISETYWKDNFSVKFKNYHVAHKNRTDRPGGGVAILIHKSLQFHQIPTPQFKTLEAIGVSIAIKRNNQNHLLDIFSVYVPNGSAIEEEELNQLIQGRGGNLIVGGDFNAHHGRWETTCSHPNQSGRAIAHILEEDNDLELATPPNLGTRKNPTTLTSSTIDLTLMSPHLALTSEITTGPHLNSDHLPIHIKVKSEPSISIARPPTWNFKEADWITWNDEINRIIYNSEYYTTENTETKYLIYYNAIMEANKASRIKLSKPTEEVRPEPAQAWWTVNCKKAVAQARRARNRCDPSKGGVNCESNKEAWRIKENEKKRIIIKAKKDSMDKFIDNLSPKSNATKTWAFTKAWINGTRAPDLNCSPIQDPVTNQIITSAKEKTRIFSIQYDHQSEDIPDDPRLELNITKGIESSEPNALNSQITNNELNYATRQLNSNSMGRDLIHNQMIANLTDTNKTHLLHLFNRMLTTHFVPPDWKTATIIPIRKPDKPAEKPESYRPISITSCLGKIMEKIINQRLSWSFETKGLRLKTQCGFRKGRSTLDNLTGLEHYIRDGFNNIRPLNTYAIFLDIAKAFDTTWIQGLLYKLSTKGVNGNILGWLNNLLRNRSYNVRIGNTLSEDRPLKVGVPQGSPLSPFLFSVMIDDFPTLQPPGETYMFADDIESHVHSSDGQEAEELLTPHLDAVSKWSKKWRIKFSPEKSILVNFSRQRRTQIEPLLFLNGKRIPQANGVKHLGIHFDKSLRWIKQTEVAISKAIKIQNLFKVLSRSNPGPSIDSLSILYKALIRSRLEYGLTVYGSSSKGRKEKLESVQNNILRIILEAPKSTPIKEMQCELDIPPLDTRRTWLAARYIFRIEKLQDHPLHKRCWEMRRTPKSWKDLNVPSLKIAMGSTILADIDLFQAEPEQYPHLQERPPWKEPPIAIRYFPLSKQMSMNNPSEARALFNEIKHNHFNASTIAYTDGSLNKSTGKTTSAVIIPSLNIEEATTLSRNSSVFTAEAEAINRTLELVHHLDDEVAELTIFSDSRSVVQSIESSKKEKHPIINAILTTADNLKSAGTKINLYWIPSHVGIPGNEAADRLASEESNQLLPSRCLKNFLSSAEQAAVFKEYLRKININELHKGRYKDNTHTRTKTGALKWHSHKSRNIT</sequence>
<comment type="caution">
    <text evidence="5">The sequence shown here is derived from an EMBL/GenBank/DDBJ whole genome shotgun (WGS) entry which is preliminary data.</text>
</comment>
<feature type="compositionally biased region" description="Basic and acidic residues" evidence="2">
    <location>
        <begin position="583"/>
        <end position="601"/>
    </location>
</feature>
<accession>A0A164KKV7</accession>
<dbReference type="InterPro" id="IPR000477">
    <property type="entry name" value="RT_dom"/>
</dbReference>
<evidence type="ECO:0000256" key="1">
    <source>
        <dbReference type="SAM" id="Coils"/>
    </source>
</evidence>
<dbReference type="Pfam" id="PF17921">
    <property type="entry name" value="Integrase_H2C2"/>
    <property type="match status" value="1"/>
</dbReference>
<dbReference type="Proteomes" id="UP000076858">
    <property type="component" value="Unassembled WGS sequence"/>
</dbReference>
<dbReference type="InterPro" id="IPR002156">
    <property type="entry name" value="RNaseH_domain"/>
</dbReference>
<evidence type="ECO:0000259" key="3">
    <source>
        <dbReference type="PROSITE" id="PS50878"/>
    </source>
</evidence>
<dbReference type="OrthoDB" id="6381572at2759"/>
<dbReference type="GO" id="GO:0042575">
    <property type="term" value="C:DNA polymerase complex"/>
    <property type="evidence" value="ECO:0007669"/>
    <property type="project" value="UniProtKB-ARBA"/>
</dbReference>
<feature type="region of interest" description="Disordered" evidence="2">
    <location>
        <begin position="576"/>
        <end position="626"/>
    </location>
</feature>
<dbReference type="InterPro" id="IPR043502">
    <property type="entry name" value="DNA/RNA_pol_sf"/>
</dbReference>
<dbReference type="PANTHER" id="PTHR47331:SF1">
    <property type="entry name" value="GAG-LIKE PROTEIN"/>
    <property type="match status" value="1"/>
</dbReference>
<dbReference type="InterPro" id="IPR012337">
    <property type="entry name" value="RNaseH-like_sf"/>
</dbReference>
<evidence type="ECO:0000256" key="2">
    <source>
        <dbReference type="SAM" id="MobiDB-lite"/>
    </source>
</evidence>
<keyword evidence="6" id="KW-1185">Reference proteome</keyword>
<dbReference type="InterPro" id="IPR041588">
    <property type="entry name" value="Integrase_H2C2"/>
</dbReference>
<name>A0A164KKV7_9CRUS</name>
<evidence type="ECO:0000313" key="5">
    <source>
        <dbReference type="EMBL" id="KZS03353.1"/>
    </source>
</evidence>
<evidence type="ECO:0008006" key="7">
    <source>
        <dbReference type="Google" id="ProtNLM"/>
    </source>
</evidence>
<dbReference type="Pfam" id="PF14529">
    <property type="entry name" value="Exo_endo_phos_2"/>
    <property type="match status" value="1"/>
</dbReference>
<feature type="domain" description="RNase H type-1" evidence="4">
    <location>
        <begin position="1611"/>
        <end position="1745"/>
    </location>
</feature>
<proteinExistence type="predicted"/>
<keyword evidence="1" id="KW-0175">Coiled coil</keyword>
<dbReference type="PANTHER" id="PTHR47331">
    <property type="entry name" value="PHD-TYPE DOMAIN-CONTAINING PROTEIN"/>
    <property type="match status" value="1"/>
</dbReference>
<dbReference type="InterPro" id="IPR005135">
    <property type="entry name" value="Endo/exonuclease/phosphatase"/>
</dbReference>
<feature type="domain" description="Reverse transcriptase" evidence="3">
    <location>
        <begin position="1126"/>
        <end position="1385"/>
    </location>
</feature>
<dbReference type="CDD" id="cd09276">
    <property type="entry name" value="Rnase_HI_RT_non_LTR"/>
    <property type="match status" value="1"/>
</dbReference>
<dbReference type="SUPFAM" id="SSF56219">
    <property type="entry name" value="DNase I-like"/>
    <property type="match status" value="1"/>
</dbReference>